<feature type="transmembrane region" description="Helical" evidence="2">
    <location>
        <begin position="113"/>
        <end position="135"/>
    </location>
</feature>
<feature type="region of interest" description="Disordered" evidence="1">
    <location>
        <begin position="362"/>
        <end position="407"/>
    </location>
</feature>
<comment type="caution">
    <text evidence="5">The sequence shown here is derived from an EMBL/GenBank/DDBJ whole genome shotgun (WGS) entry which is preliminary data.</text>
</comment>
<feature type="region of interest" description="Disordered" evidence="1">
    <location>
        <begin position="322"/>
        <end position="350"/>
    </location>
</feature>
<accession>A0A8J1TH90</accession>
<sequence length="407" mass="43856">MIAMSSCVIYRGCVLLICCIGLVHGLEYCTSYCDRRGAWHPGFVCGMFIKPPVAQKGTVALKETVQRHGTNTTLYCCGTQSFRFCCNDPDSSIAGLYPERYHCVRNMSHRWRIVLGVFTAIIILLTCGMCCFFGCSKAQFTATRSRTMASRTRQDTNNNSQATIRANGGITEHEEIILSAGPVPEFNYPIYQPPAYHEIAGDPPPFTEQSQTSQITPNSAATTVRVSHNAAVSGLVVAVDTTSNSSVVNTSANKNQTTTHATGCVTAESETPMCVPTTTTLSYNAANSRRQTTYDNACAIPLPAIPSEIENVATRGITNESALEATSGSNAEQQSNGDLTKLPDDSSTVTNVTNRVNQAKTTAVHNLKDNASPSSLSQPIAGSHNQNKPQSNRKTVSFDNAAFQIDK</sequence>
<dbReference type="Pfam" id="PF13908">
    <property type="entry name" value="Shisa_N"/>
    <property type="match status" value="1"/>
</dbReference>
<keyword evidence="3" id="KW-0732">Signal</keyword>
<feature type="compositionally biased region" description="Polar residues" evidence="1">
    <location>
        <begin position="322"/>
        <end position="338"/>
    </location>
</feature>
<feature type="signal peptide" evidence="3">
    <location>
        <begin position="1"/>
        <end position="25"/>
    </location>
</feature>
<gene>
    <name evidence="5" type="ORF">OFUS_LOCUS4049</name>
</gene>
<evidence type="ECO:0000256" key="3">
    <source>
        <dbReference type="SAM" id="SignalP"/>
    </source>
</evidence>
<evidence type="ECO:0000256" key="2">
    <source>
        <dbReference type="SAM" id="Phobius"/>
    </source>
</evidence>
<organism evidence="5 6">
    <name type="scientific">Owenia fusiformis</name>
    <name type="common">Polychaete worm</name>
    <dbReference type="NCBI Taxonomy" id="6347"/>
    <lineage>
        <taxon>Eukaryota</taxon>
        <taxon>Metazoa</taxon>
        <taxon>Spiralia</taxon>
        <taxon>Lophotrochozoa</taxon>
        <taxon>Annelida</taxon>
        <taxon>Polychaeta</taxon>
        <taxon>Sedentaria</taxon>
        <taxon>Canalipalpata</taxon>
        <taxon>Sabellida</taxon>
        <taxon>Oweniida</taxon>
        <taxon>Oweniidae</taxon>
        <taxon>Owenia</taxon>
    </lineage>
</organism>
<dbReference type="AlphaFoldDB" id="A0A8J1TH90"/>
<dbReference type="InterPro" id="IPR053891">
    <property type="entry name" value="Shisa_N"/>
</dbReference>
<evidence type="ECO:0000259" key="4">
    <source>
        <dbReference type="Pfam" id="PF13908"/>
    </source>
</evidence>
<protein>
    <recommendedName>
        <fullName evidence="4">Shisa N-terminal domain-containing protein</fullName>
    </recommendedName>
</protein>
<keyword evidence="2" id="KW-0472">Membrane</keyword>
<keyword evidence="2" id="KW-0812">Transmembrane</keyword>
<dbReference type="EMBL" id="CAIIXF020000002">
    <property type="protein sequence ID" value="CAH1776920.1"/>
    <property type="molecule type" value="Genomic_DNA"/>
</dbReference>
<feature type="chain" id="PRO_5043691942" description="Shisa N-terminal domain-containing protein" evidence="3">
    <location>
        <begin position="26"/>
        <end position="407"/>
    </location>
</feature>
<evidence type="ECO:0000313" key="5">
    <source>
        <dbReference type="EMBL" id="CAH1776920.1"/>
    </source>
</evidence>
<feature type="compositionally biased region" description="Polar residues" evidence="1">
    <location>
        <begin position="362"/>
        <end position="398"/>
    </location>
</feature>
<keyword evidence="6" id="KW-1185">Reference proteome</keyword>
<dbReference type="Proteomes" id="UP000749559">
    <property type="component" value="Unassembled WGS sequence"/>
</dbReference>
<evidence type="ECO:0000256" key="1">
    <source>
        <dbReference type="SAM" id="MobiDB-lite"/>
    </source>
</evidence>
<proteinExistence type="predicted"/>
<reference evidence="5" key="1">
    <citation type="submission" date="2022-03" db="EMBL/GenBank/DDBJ databases">
        <authorList>
            <person name="Martin C."/>
        </authorList>
    </citation>
    <scope>NUCLEOTIDE SEQUENCE</scope>
</reference>
<feature type="domain" description="Shisa N-terminal" evidence="4">
    <location>
        <begin position="27"/>
        <end position="93"/>
    </location>
</feature>
<keyword evidence="2" id="KW-1133">Transmembrane helix</keyword>
<evidence type="ECO:0000313" key="6">
    <source>
        <dbReference type="Proteomes" id="UP000749559"/>
    </source>
</evidence>
<name>A0A8J1TH90_OWEFU</name>